<dbReference type="Proteomes" id="UP001642484">
    <property type="component" value="Unassembled WGS sequence"/>
</dbReference>
<evidence type="ECO:0000313" key="8">
    <source>
        <dbReference type="Proteomes" id="UP001642484"/>
    </source>
</evidence>
<evidence type="ECO:0000256" key="5">
    <source>
        <dbReference type="SAM" id="MobiDB-lite"/>
    </source>
</evidence>
<keyword evidence="4" id="KW-0378">Hydrolase</keyword>
<evidence type="ECO:0000256" key="3">
    <source>
        <dbReference type="ARBA" id="ARBA00022737"/>
    </source>
</evidence>
<dbReference type="Pfam" id="PF05903">
    <property type="entry name" value="Peptidase_C97"/>
    <property type="match status" value="1"/>
</dbReference>
<feature type="compositionally biased region" description="Low complexity" evidence="5">
    <location>
        <begin position="8"/>
        <end position="19"/>
    </location>
</feature>
<dbReference type="PANTHER" id="PTHR47936">
    <property type="entry name" value="PPR_LONG DOMAIN-CONTAINING PROTEIN"/>
    <property type="match status" value="1"/>
</dbReference>
<evidence type="ECO:0000256" key="2">
    <source>
        <dbReference type="ARBA" id="ARBA00022670"/>
    </source>
</evidence>
<feature type="domain" description="PPPDE" evidence="6">
    <location>
        <begin position="41"/>
        <end position="173"/>
    </location>
</feature>
<evidence type="ECO:0000313" key="7">
    <source>
        <dbReference type="EMBL" id="CAK9000542.1"/>
    </source>
</evidence>
<dbReference type="Gene3D" id="1.25.40.10">
    <property type="entry name" value="Tetratricopeptide repeat domain"/>
    <property type="match status" value="2"/>
</dbReference>
<dbReference type="EMBL" id="CAXAMN010002636">
    <property type="protein sequence ID" value="CAK9000542.1"/>
    <property type="molecule type" value="Genomic_DNA"/>
</dbReference>
<dbReference type="InterPro" id="IPR042266">
    <property type="entry name" value="PPPDE_sf"/>
</dbReference>
<dbReference type="PANTHER" id="PTHR47936:SF1">
    <property type="entry name" value="PENTATRICOPEPTIDE REPEAT-CONTAINING PROTEIN GUN1, CHLOROPLASTIC"/>
    <property type="match status" value="1"/>
</dbReference>
<accession>A0ABP0ID78</accession>
<feature type="region of interest" description="Disordered" evidence="5">
    <location>
        <begin position="1"/>
        <end position="32"/>
    </location>
</feature>
<comment type="similarity">
    <text evidence="1">Belongs to the DeSI family.</text>
</comment>
<gene>
    <name evidence="7" type="ORF">CCMP2556_LOCUS6103</name>
</gene>
<protein>
    <recommendedName>
        <fullName evidence="6">PPPDE domain-containing protein</fullName>
    </recommendedName>
</protein>
<evidence type="ECO:0000256" key="4">
    <source>
        <dbReference type="ARBA" id="ARBA00022801"/>
    </source>
</evidence>
<name>A0ABP0ID78_9DINO</name>
<sequence>MPSRHLSARGAQRRASAGAAPGGRNGSLGGEPLELEKLSPQEVLVNIYDSAEPELSTLRRCAIQRLLKDSYAGIEIYGREWGYHFTEEDVTGISECEPRRCEGRVYRATLEMGPCRLSEQEVLQMITKMSRSWRGAEYNLVHNNSLDFGDTLCEALGVGRLPRNSSLCGSSEGNDLRCSLKQFGFHSMAEGVLSMLGLTSACRACEGETEELPVAKAMCKTALRQRAPAKQFSLRVDESGAIVSTSRHSCDFGQFLGALGAFSVALHTVAIWFRSHREPRCVTSGHGRWWPWCMEISRLLQQVQHGQADLVDFTKLLASYGRVQQWPKTLAALIALESAPYLSADTTVYNAAAAACAKSGGKSRLWAWALEILALPVRCRVQLDHVSSGVMMSALKRGSQISKASEFLGQLSRNSIQIGVQTYNILISALVDSARWPEALGQCAQLRANGLELDDFTRTTLLSSQREADAWRRGLELMKGGGAEAVRASIQMVGMASAWALGLICYRRCPGAGPLAALAVHRWQSALEELPKIPLQSRDFLALLKAPIPVEQLWWAQRAQGRVYGASLPVYGAVLGRCGEDRNWILSLDILDSMRSANVQPDCLCISSILDSTKTELQTGQTVGTAWRVALFVGEEFCEELQGTAQDQDLLGSVNLQALGVERWTLALQRLRHLRLATLRPQQLSFTSAAASAASGPSEWKQTLQTLQEAQDWAVDPNNSLLSCCASHWRVTWELLKSAARSQVQIYTSYFNACAGTFASASLWDEALDMMQRLSSRSLEPDGVSFRSLVKGAWEEALGFHSKSLDILEINALAQSTGPKHWQRCLEVLFQARSLGVEPDSVSRLLQLNAQSCSTSIEKWQLSMSIVANAEGNTNILYQVGISLSLS</sequence>
<keyword evidence="3" id="KW-0677">Repeat</keyword>
<evidence type="ECO:0000256" key="1">
    <source>
        <dbReference type="ARBA" id="ARBA00008140"/>
    </source>
</evidence>
<dbReference type="InterPro" id="IPR011990">
    <property type="entry name" value="TPR-like_helical_dom_sf"/>
</dbReference>
<keyword evidence="8" id="KW-1185">Reference proteome</keyword>
<dbReference type="Gene3D" id="3.90.1720.30">
    <property type="entry name" value="PPPDE domains"/>
    <property type="match status" value="1"/>
</dbReference>
<reference evidence="7 8" key="1">
    <citation type="submission" date="2024-02" db="EMBL/GenBank/DDBJ databases">
        <authorList>
            <person name="Chen Y."/>
            <person name="Shah S."/>
            <person name="Dougan E. K."/>
            <person name="Thang M."/>
            <person name="Chan C."/>
        </authorList>
    </citation>
    <scope>NUCLEOTIDE SEQUENCE [LARGE SCALE GENOMIC DNA]</scope>
</reference>
<comment type="caution">
    <text evidence="7">The sequence shown here is derived from an EMBL/GenBank/DDBJ whole genome shotgun (WGS) entry which is preliminary data.</text>
</comment>
<dbReference type="SMART" id="SM01179">
    <property type="entry name" value="DUF862"/>
    <property type="match status" value="1"/>
</dbReference>
<dbReference type="PROSITE" id="PS51858">
    <property type="entry name" value="PPPDE"/>
    <property type="match status" value="1"/>
</dbReference>
<feature type="compositionally biased region" description="Gly residues" evidence="5">
    <location>
        <begin position="20"/>
        <end position="29"/>
    </location>
</feature>
<proteinExistence type="inferred from homology"/>
<organism evidence="7 8">
    <name type="scientific">Durusdinium trenchii</name>
    <dbReference type="NCBI Taxonomy" id="1381693"/>
    <lineage>
        <taxon>Eukaryota</taxon>
        <taxon>Sar</taxon>
        <taxon>Alveolata</taxon>
        <taxon>Dinophyceae</taxon>
        <taxon>Suessiales</taxon>
        <taxon>Symbiodiniaceae</taxon>
        <taxon>Durusdinium</taxon>
    </lineage>
</organism>
<dbReference type="InterPro" id="IPR008580">
    <property type="entry name" value="PPPDE_dom"/>
</dbReference>
<evidence type="ECO:0000259" key="6">
    <source>
        <dbReference type="PROSITE" id="PS51858"/>
    </source>
</evidence>
<keyword evidence="2" id="KW-0645">Protease</keyword>